<feature type="compositionally biased region" description="Polar residues" evidence="1">
    <location>
        <begin position="201"/>
        <end position="212"/>
    </location>
</feature>
<dbReference type="GeneID" id="110244477"/>
<feature type="region of interest" description="Disordered" evidence="1">
    <location>
        <begin position="194"/>
        <end position="237"/>
    </location>
</feature>
<dbReference type="Proteomes" id="UP000887567">
    <property type="component" value="Unplaced"/>
</dbReference>
<sequence length="237" mass="26879">MHKENEPGESIYTEIPEHRNNGCIAGTAASSQELYSFAFENPDTAYNQTVTDESYEETASGINGRCSVTDEQGYIMPKEARGYNNTKIHKDRGTEVQNSEYERPVDKACNVLEGSKEQEYNVLEDPKVQEYNALEECKEQMYNVLEDPNEHNNGGNPHFRSDQLKFDLEMMNRRRLPTPPKLLESSVPVHVVMRPNRGRESSVNQGQDTSSVYEPLNDAGRPPSIYEPLNVNTLSRS</sequence>
<accession>A0A913XLR5</accession>
<reference evidence="2" key="1">
    <citation type="submission" date="2022-11" db="UniProtKB">
        <authorList>
            <consortium name="EnsemblMetazoa"/>
        </authorList>
    </citation>
    <scope>IDENTIFICATION</scope>
</reference>
<protein>
    <submittedName>
        <fullName evidence="2">Uncharacterized protein</fullName>
    </submittedName>
</protein>
<evidence type="ECO:0000313" key="2">
    <source>
        <dbReference type="EnsemblMetazoa" id="XP_020906342.1"/>
    </source>
</evidence>
<organism evidence="2 3">
    <name type="scientific">Exaiptasia diaphana</name>
    <name type="common">Tropical sea anemone</name>
    <name type="synonym">Aiptasia pulchella</name>
    <dbReference type="NCBI Taxonomy" id="2652724"/>
    <lineage>
        <taxon>Eukaryota</taxon>
        <taxon>Metazoa</taxon>
        <taxon>Cnidaria</taxon>
        <taxon>Anthozoa</taxon>
        <taxon>Hexacorallia</taxon>
        <taxon>Actiniaria</taxon>
        <taxon>Aiptasiidae</taxon>
        <taxon>Exaiptasia</taxon>
    </lineage>
</organism>
<name>A0A913XLR5_EXADI</name>
<evidence type="ECO:0000313" key="3">
    <source>
        <dbReference type="Proteomes" id="UP000887567"/>
    </source>
</evidence>
<dbReference type="KEGG" id="epa:110244477"/>
<keyword evidence="3" id="KW-1185">Reference proteome</keyword>
<evidence type="ECO:0000256" key="1">
    <source>
        <dbReference type="SAM" id="MobiDB-lite"/>
    </source>
</evidence>
<dbReference type="EnsemblMetazoa" id="XM_021050683.2">
    <property type="protein sequence ID" value="XP_020906342.1"/>
    <property type="gene ID" value="LOC110244477"/>
</dbReference>
<dbReference type="AlphaFoldDB" id="A0A913XLR5"/>
<proteinExistence type="predicted"/>
<dbReference type="RefSeq" id="XP_020906342.1">
    <property type="nucleotide sequence ID" value="XM_021050683.2"/>
</dbReference>